<comment type="similarity">
    <text evidence="1 6">Belongs to the MinC family.</text>
</comment>
<dbReference type="HAMAP" id="MF_00267">
    <property type="entry name" value="MinC"/>
    <property type="match status" value="1"/>
</dbReference>
<feature type="domain" description="Septum formation inhibitor MinC N-terminal" evidence="8">
    <location>
        <begin position="5"/>
        <end position="75"/>
    </location>
</feature>
<dbReference type="EMBL" id="CP091511">
    <property type="protein sequence ID" value="UOO90942.1"/>
    <property type="molecule type" value="Genomic_DNA"/>
</dbReference>
<dbReference type="SUPFAM" id="SSF63848">
    <property type="entry name" value="Cell-division inhibitor MinC, C-terminal domain"/>
    <property type="match status" value="1"/>
</dbReference>
<evidence type="ECO:0000259" key="8">
    <source>
        <dbReference type="Pfam" id="PF05209"/>
    </source>
</evidence>
<dbReference type="InterPro" id="IPR013033">
    <property type="entry name" value="MinC"/>
</dbReference>
<dbReference type="Proteomes" id="UP000832011">
    <property type="component" value="Chromosome"/>
</dbReference>
<reference evidence="9 10" key="1">
    <citation type="journal article" date="2022" name="Res Sq">
        <title>Evolution of multicellular longitudinally dividing oral cavity symbionts (Neisseriaceae).</title>
        <authorList>
            <person name="Nyongesa S."/>
            <person name="Weber P."/>
            <person name="Bernet E."/>
            <person name="Pullido F."/>
            <person name="Nieckarz M."/>
            <person name="Delaby M."/>
            <person name="Nieves C."/>
            <person name="Viehboeck T."/>
            <person name="Krause N."/>
            <person name="Rivera-Millot A."/>
            <person name="Nakamura A."/>
            <person name="Vischer N."/>
            <person name="VanNieuwenhze M."/>
            <person name="Brun Y."/>
            <person name="Cava F."/>
            <person name="Bulgheresi S."/>
            <person name="Veyrier F."/>
        </authorList>
    </citation>
    <scope>NUCLEOTIDE SEQUENCE [LARGE SCALE GENOMIC DNA]</scope>
    <source>
        <strain evidence="9 10">SN4</strain>
    </source>
</reference>
<dbReference type="InterPro" id="IPR007874">
    <property type="entry name" value="MinC_N"/>
</dbReference>
<evidence type="ECO:0000259" key="7">
    <source>
        <dbReference type="Pfam" id="PF03775"/>
    </source>
</evidence>
<evidence type="ECO:0000313" key="10">
    <source>
        <dbReference type="Proteomes" id="UP000832011"/>
    </source>
</evidence>
<evidence type="ECO:0000256" key="6">
    <source>
        <dbReference type="HAMAP-Rule" id="MF_00267"/>
    </source>
</evidence>
<comment type="subunit">
    <text evidence="6">Interacts with MinD and FtsZ.</text>
</comment>
<comment type="function">
    <text evidence="5 6">Cell division inhibitor that blocks the formation of polar Z ring septums. Rapidly oscillates between the poles of the cell to destabilize FtsZ filaments that have formed before they mature into polar Z rings. Prevents FtsZ polymerization.</text>
</comment>
<dbReference type="PANTHER" id="PTHR34108">
    <property type="entry name" value="SEPTUM SITE-DETERMINING PROTEIN MINC"/>
    <property type="match status" value="1"/>
</dbReference>
<evidence type="ECO:0000256" key="5">
    <source>
        <dbReference type="ARBA" id="ARBA00025606"/>
    </source>
</evidence>
<gene>
    <name evidence="6 9" type="primary">minC</name>
    <name evidence="9" type="ORF">LVJ82_08265</name>
</gene>
<dbReference type="InterPro" id="IPR036145">
    <property type="entry name" value="MinC_C_sf"/>
</dbReference>
<dbReference type="Gene3D" id="2.160.20.70">
    <property type="match status" value="1"/>
</dbReference>
<evidence type="ECO:0000256" key="1">
    <source>
        <dbReference type="ARBA" id="ARBA00006291"/>
    </source>
</evidence>
<evidence type="ECO:0000256" key="4">
    <source>
        <dbReference type="ARBA" id="ARBA00023306"/>
    </source>
</evidence>
<keyword evidence="4 6" id="KW-0131">Cell cycle</keyword>
<protein>
    <recommendedName>
        <fullName evidence="6">Probable septum site-determining protein MinC</fullName>
    </recommendedName>
</protein>
<dbReference type="NCBIfam" id="TIGR01222">
    <property type="entry name" value="minC"/>
    <property type="match status" value="1"/>
</dbReference>
<proteinExistence type="inferred from homology"/>
<sequence>MNSLFDVKSARLDVLSLQLRNDDFGQLETALEQRLKQLGDFASMPFVLDLEQVTNAADLPMDKLIRMFRRHGLQLVSLRHHDDSVAQLAAKHGLSFSVLPESAADIQVRATAAQMAPIMAEPVAAVVTTPAAEIATETESGLLSDRLAKEANITSFYDKPKLAEPIADVPAKPTVVIRQPIRTGQQVYAENADLIVLAMVSVGAEIIADGNIHVYAPLRGRALAGAGGNKKARIFVQHMQAELVSVAGVYRTFEQDLPADLRNQAVQVYLEDDRLVVSALNAH</sequence>
<evidence type="ECO:0000256" key="2">
    <source>
        <dbReference type="ARBA" id="ARBA00022618"/>
    </source>
</evidence>
<dbReference type="InterPro" id="IPR005526">
    <property type="entry name" value="Septum_form_inhib_MinC_C"/>
</dbReference>
<organism evidence="9 10">
    <name type="scientific">Vitreoscilla massiliensis</name>
    <dbReference type="NCBI Taxonomy" id="1689272"/>
    <lineage>
        <taxon>Bacteria</taxon>
        <taxon>Pseudomonadati</taxon>
        <taxon>Pseudomonadota</taxon>
        <taxon>Betaproteobacteria</taxon>
        <taxon>Neisseriales</taxon>
        <taxon>Neisseriaceae</taxon>
        <taxon>Vitreoscilla</taxon>
    </lineage>
</organism>
<feature type="domain" description="Septum formation inhibitor MinC C-terminal" evidence="7">
    <location>
        <begin position="176"/>
        <end position="277"/>
    </location>
</feature>
<keyword evidence="3 6" id="KW-0717">Septation</keyword>
<dbReference type="InterPro" id="IPR016098">
    <property type="entry name" value="CAP/MinC_C"/>
</dbReference>
<accession>A0ABY4EC07</accession>
<keyword evidence="2 6" id="KW-0132">Cell division</keyword>
<evidence type="ECO:0000313" key="9">
    <source>
        <dbReference type="EMBL" id="UOO90942.1"/>
    </source>
</evidence>
<dbReference type="PANTHER" id="PTHR34108:SF1">
    <property type="entry name" value="SEPTUM SITE-DETERMINING PROTEIN MINC"/>
    <property type="match status" value="1"/>
</dbReference>
<dbReference type="Gene3D" id="3.30.70.260">
    <property type="match status" value="1"/>
</dbReference>
<dbReference type="RefSeq" id="WP_082625516.1">
    <property type="nucleotide sequence ID" value="NZ_CABKVG010000006.1"/>
</dbReference>
<dbReference type="Pfam" id="PF03775">
    <property type="entry name" value="MinC_C"/>
    <property type="match status" value="1"/>
</dbReference>
<name>A0ABY4EC07_9NEIS</name>
<keyword evidence="10" id="KW-1185">Reference proteome</keyword>
<dbReference type="Pfam" id="PF05209">
    <property type="entry name" value="MinC_N"/>
    <property type="match status" value="1"/>
</dbReference>
<evidence type="ECO:0000256" key="3">
    <source>
        <dbReference type="ARBA" id="ARBA00023210"/>
    </source>
</evidence>